<keyword evidence="2" id="KW-1133">Transmembrane helix</keyword>
<keyword evidence="2" id="KW-0472">Membrane</keyword>
<evidence type="ECO:0008006" key="5">
    <source>
        <dbReference type="Google" id="ProtNLM"/>
    </source>
</evidence>
<gene>
    <name evidence="3" type="ORF">EDD27_4362</name>
</gene>
<evidence type="ECO:0000256" key="2">
    <source>
        <dbReference type="SAM" id="Phobius"/>
    </source>
</evidence>
<protein>
    <recommendedName>
        <fullName evidence="5">DUF4190 domain-containing protein</fullName>
    </recommendedName>
</protein>
<name>A0A438M7U6_9ACTN</name>
<feature type="transmembrane region" description="Helical" evidence="2">
    <location>
        <begin position="33"/>
        <end position="62"/>
    </location>
</feature>
<proteinExistence type="predicted"/>
<dbReference type="Proteomes" id="UP000284824">
    <property type="component" value="Unassembled WGS sequence"/>
</dbReference>
<organism evidence="3 4">
    <name type="scientific">Nonomuraea polychroma</name>
    <dbReference type="NCBI Taxonomy" id="46176"/>
    <lineage>
        <taxon>Bacteria</taxon>
        <taxon>Bacillati</taxon>
        <taxon>Actinomycetota</taxon>
        <taxon>Actinomycetes</taxon>
        <taxon>Streptosporangiales</taxon>
        <taxon>Streptosporangiaceae</taxon>
        <taxon>Nonomuraea</taxon>
    </lineage>
</organism>
<dbReference type="EMBL" id="SAUN01000001">
    <property type="protein sequence ID" value="RVX41791.1"/>
    <property type="molecule type" value="Genomic_DNA"/>
</dbReference>
<keyword evidence="4" id="KW-1185">Reference proteome</keyword>
<evidence type="ECO:0000313" key="3">
    <source>
        <dbReference type="EMBL" id="RVX41791.1"/>
    </source>
</evidence>
<feature type="transmembrane region" description="Helical" evidence="2">
    <location>
        <begin position="74"/>
        <end position="93"/>
    </location>
</feature>
<dbReference type="AlphaFoldDB" id="A0A438M7U6"/>
<feature type="region of interest" description="Disordered" evidence="1">
    <location>
        <begin position="1"/>
        <end position="27"/>
    </location>
</feature>
<comment type="caution">
    <text evidence="3">The sequence shown here is derived from an EMBL/GenBank/DDBJ whole genome shotgun (WGS) entry which is preliminary data.</text>
</comment>
<dbReference type="RefSeq" id="WP_206641571.1">
    <property type="nucleotide sequence ID" value="NZ_SAUN01000001.1"/>
</dbReference>
<sequence length="98" mass="9847">MTSPQDSPPGDDRRTGAQPPRRPPPGRRAIDQVLSIVGFVCAAVSVLFSPILFGLAGIALGIAGHAKGEPLGKWAAAAAGAGMVVGTVLSFALESIVS</sequence>
<reference evidence="3 4" key="1">
    <citation type="submission" date="2019-01" db="EMBL/GenBank/DDBJ databases">
        <title>Sequencing the genomes of 1000 actinobacteria strains.</title>
        <authorList>
            <person name="Klenk H.-P."/>
        </authorList>
    </citation>
    <scope>NUCLEOTIDE SEQUENCE [LARGE SCALE GENOMIC DNA]</scope>
    <source>
        <strain evidence="3 4">DSM 43925</strain>
    </source>
</reference>
<keyword evidence="2" id="KW-0812">Transmembrane</keyword>
<evidence type="ECO:0000313" key="4">
    <source>
        <dbReference type="Proteomes" id="UP000284824"/>
    </source>
</evidence>
<evidence type="ECO:0000256" key="1">
    <source>
        <dbReference type="SAM" id="MobiDB-lite"/>
    </source>
</evidence>
<accession>A0A438M7U6</accession>